<evidence type="ECO:0000313" key="1">
    <source>
        <dbReference type="EMBL" id="PWK37322.1"/>
    </source>
</evidence>
<dbReference type="Pfam" id="PF13561">
    <property type="entry name" value="adh_short_C2"/>
    <property type="match status" value="1"/>
</dbReference>
<organism evidence="1 2">
    <name type="scientific">Cupriavidus plantarum</name>
    <dbReference type="NCBI Taxonomy" id="942865"/>
    <lineage>
        <taxon>Bacteria</taxon>
        <taxon>Pseudomonadati</taxon>
        <taxon>Pseudomonadota</taxon>
        <taxon>Betaproteobacteria</taxon>
        <taxon>Burkholderiales</taxon>
        <taxon>Burkholderiaceae</taxon>
        <taxon>Cupriavidus</taxon>
    </lineage>
</organism>
<accession>A0A316EZ45</accession>
<dbReference type="Proteomes" id="UP000245754">
    <property type="component" value="Unassembled WGS sequence"/>
</dbReference>
<evidence type="ECO:0000313" key="2">
    <source>
        <dbReference type="Proteomes" id="UP000245754"/>
    </source>
</evidence>
<dbReference type="EMBL" id="QGGT01000001">
    <property type="protein sequence ID" value="PWK37322.1"/>
    <property type="molecule type" value="Genomic_DNA"/>
</dbReference>
<dbReference type="InterPro" id="IPR036291">
    <property type="entry name" value="NAD(P)-bd_dom_sf"/>
</dbReference>
<name>A0A316EZ45_9BURK</name>
<keyword evidence="2" id="KW-1185">Reference proteome</keyword>
<dbReference type="NCBIfam" id="NF009092">
    <property type="entry name" value="PRK12428.1"/>
    <property type="match status" value="1"/>
</dbReference>
<dbReference type="Pfam" id="PF00106">
    <property type="entry name" value="adh_short"/>
    <property type="match status" value="1"/>
</dbReference>
<dbReference type="AlphaFoldDB" id="A0A316EZ45"/>
<dbReference type="InterPro" id="IPR002347">
    <property type="entry name" value="SDR_fam"/>
</dbReference>
<sequence length="272" mass="29105">MQNMNETEFPAHRPVVAITGAASGIGAQTARLLSDRDAIIISLDRVKPAFAVDYHIAVDLGSPASIDEAIDELPSGLDALCNVAGVPGTAGADLVARVNYLGLRHLTERALPRLRRGAAIVNVASTAGQGWQQRLPQHLALARTEGFAEGMAWLARHPVTDAQAYPYFKEALIVWAMHHASKFRDENHVRMNCVSPGPTDTPILNDFRESLGQANVEDAIRRAGGLGRPEDIAPVIAFLLAPESAWVVGTNIMADGGLVSSRLLDMPSGLVR</sequence>
<dbReference type="PANTHER" id="PTHR43975:SF2">
    <property type="entry name" value="EG:BACR7A4.14 PROTEIN-RELATED"/>
    <property type="match status" value="1"/>
</dbReference>
<dbReference type="Gene3D" id="3.40.50.720">
    <property type="entry name" value="NAD(P)-binding Rossmann-like Domain"/>
    <property type="match status" value="1"/>
</dbReference>
<gene>
    <name evidence="1" type="ORF">C7419_1011204</name>
</gene>
<protein>
    <submittedName>
        <fullName evidence="1">NAD(P)-dependent dehydrogenase (Short-subunit alcohol dehydrogenase family)</fullName>
    </submittedName>
</protein>
<dbReference type="SUPFAM" id="SSF51735">
    <property type="entry name" value="NAD(P)-binding Rossmann-fold domains"/>
    <property type="match status" value="1"/>
</dbReference>
<comment type="caution">
    <text evidence="1">The sequence shown here is derived from an EMBL/GenBank/DDBJ whole genome shotgun (WGS) entry which is preliminary data.</text>
</comment>
<reference evidence="1 2" key="1">
    <citation type="submission" date="2018-05" db="EMBL/GenBank/DDBJ databases">
        <title>Genomic Encyclopedia of Type Strains, Phase IV (KMG-V): Genome sequencing to study the core and pangenomes of soil and plant-associated prokaryotes.</title>
        <authorList>
            <person name="Whitman W."/>
        </authorList>
    </citation>
    <scope>NUCLEOTIDE SEQUENCE [LARGE SCALE GENOMIC DNA]</scope>
    <source>
        <strain evidence="1 2">SLV-132</strain>
    </source>
</reference>
<proteinExistence type="predicted"/>
<dbReference type="PRINTS" id="PR00081">
    <property type="entry name" value="GDHRDH"/>
</dbReference>
<dbReference type="PANTHER" id="PTHR43975">
    <property type="entry name" value="ZGC:101858"/>
    <property type="match status" value="1"/>
</dbReference>